<proteinExistence type="predicted"/>
<feature type="compositionally biased region" description="Low complexity" evidence="1">
    <location>
        <begin position="311"/>
        <end position="325"/>
    </location>
</feature>
<evidence type="ECO:0000313" key="3">
    <source>
        <dbReference type="EMBL" id="TDZ52965.1"/>
    </source>
</evidence>
<evidence type="ECO:0000259" key="2">
    <source>
        <dbReference type="Pfam" id="PF09995"/>
    </source>
</evidence>
<dbReference type="AlphaFoldDB" id="A0A4R8R9M2"/>
<gene>
    <name evidence="3" type="ORF">CCUG63697_01451</name>
</gene>
<organism evidence="3 4">
    <name type="scientific">Mycobacteroides franklinii</name>
    <dbReference type="NCBI Taxonomy" id="948102"/>
    <lineage>
        <taxon>Bacteria</taxon>
        <taxon>Bacillati</taxon>
        <taxon>Actinomycetota</taxon>
        <taxon>Actinomycetes</taxon>
        <taxon>Mycobacteriales</taxon>
        <taxon>Mycobacteriaceae</taxon>
        <taxon>Mycobacteroides</taxon>
    </lineage>
</organism>
<dbReference type="EMBL" id="PECC01000026">
    <property type="protein sequence ID" value="TDZ52965.1"/>
    <property type="molecule type" value="Genomic_DNA"/>
</dbReference>
<dbReference type="InterPro" id="IPR018713">
    <property type="entry name" value="MPAB/Lcp_cat_dom"/>
</dbReference>
<protein>
    <recommendedName>
        <fullName evidence="2">ER-bound oxygenase mpaB/mpaB'/Rubber oxygenase catalytic domain-containing protein</fullName>
    </recommendedName>
</protein>
<accession>A0A4R8R9M2</accession>
<feature type="domain" description="ER-bound oxygenase mpaB/mpaB'/Rubber oxygenase catalytic" evidence="2">
    <location>
        <begin position="54"/>
        <end position="254"/>
    </location>
</feature>
<keyword evidence="4" id="KW-1185">Reference proteome</keyword>
<evidence type="ECO:0000256" key="1">
    <source>
        <dbReference type="SAM" id="MobiDB-lite"/>
    </source>
</evidence>
<evidence type="ECO:0000313" key="4">
    <source>
        <dbReference type="Proteomes" id="UP000295165"/>
    </source>
</evidence>
<feature type="region of interest" description="Disordered" evidence="1">
    <location>
        <begin position="304"/>
        <end position="325"/>
    </location>
</feature>
<dbReference type="Pfam" id="PF09995">
    <property type="entry name" value="MPAB_Lcp_cat"/>
    <property type="match status" value="1"/>
</dbReference>
<dbReference type="RefSeq" id="WP_134048385.1">
    <property type="nucleotide sequence ID" value="NZ_PECB01000003.1"/>
</dbReference>
<dbReference type="Proteomes" id="UP000295165">
    <property type="component" value="Unassembled WGS sequence"/>
</dbReference>
<name>A0A4R8R9M2_9MYCO</name>
<reference evidence="3 4" key="1">
    <citation type="journal article" date="2019" name="Sci. Rep.">
        <title>Extended insight into the Mycobacterium chelonae-abscessus complex through whole genome sequencing of Mycobacterium salmoniphilum outbreak and Mycobacterium salmoniphilum-like strains.</title>
        <authorList>
            <person name="Behra P.R.K."/>
            <person name="Das S."/>
            <person name="Pettersson B.M.F."/>
            <person name="Shirreff L."/>
            <person name="DuCote T."/>
            <person name="Jacobsson K.G."/>
            <person name="Ennis D.G."/>
            <person name="Kirsebom L.A."/>
        </authorList>
    </citation>
    <scope>NUCLEOTIDE SEQUENCE [LARGE SCALE GENOMIC DNA]</scope>
    <source>
        <strain evidence="3 4">CCUG 63697</strain>
    </source>
</reference>
<dbReference type="PANTHER" id="PTHR36151:SF3">
    <property type="entry name" value="ER-BOUND OXYGENASE MPAB_MPAB'_RUBBER OXYGENASE CATALYTIC DOMAIN-CONTAINING PROTEIN"/>
    <property type="match status" value="1"/>
</dbReference>
<dbReference type="GO" id="GO:0016491">
    <property type="term" value="F:oxidoreductase activity"/>
    <property type="evidence" value="ECO:0007669"/>
    <property type="project" value="InterPro"/>
</dbReference>
<sequence length="325" mass="37115">MNSDELNVLLGPGSATREMLADLSTIYAAFPSFIYPVLSEKGGKGVDDHDRIGKVGVRDQVRLEDVIGRARDTVDLVLGMVFADDERVEVAETIREIHRFIHGELDDGTPYHAWERDLWNWTWAAIVLPLMEVHGQLRGWPSPRVRQESYEGLWAIGHLFGASDLPRRYDDLLVFRDGAWMDSVDPHAAQAASFLLAQLRRPSSFRAMPWLPNAILRTLSWPVRHVARVGLLLATTDALNDAIRIELSWKDKLRISIHRSVWKALPAAVTRGWIGWYMAARIRFGKMPWRTHYSPKSLQDYRNQMRRARRSSAPEPARPSAIPLR</sequence>
<comment type="caution">
    <text evidence="3">The sequence shown here is derived from an EMBL/GenBank/DDBJ whole genome shotgun (WGS) entry which is preliminary data.</text>
</comment>
<dbReference type="PANTHER" id="PTHR36151">
    <property type="entry name" value="BLR2777 PROTEIN"/>
    <property type="match status" value="1"/>
</dbReference>